<gene>
    <name evidence="1" type="ORF">C7I55_11575</name>
</gene>
<dbReference type="EMBL" id="PXYI01000003">
    <property type="protein sequence ID" value="PSJ40906.1"/>
    <property type="molecule type" value="Genomic_DNA"/>
</dbReference>
<dbReference type="RefSeq" id="WP_106513059.1">
    <property type="nucleotide sequence ID" value="NZ_PXYI01000003.1"/>
</dbReference>
<dbReference type="AlphaFoldDB" id="A0A2P7QSF8"/>
<protein>
    <submittedName>
        <fullName evidence="1">Uncharacterized protein</fullName>
    </submittedName>
</protein>
<evidence type="ECO:0000313" key="2">
    <source>
        <dbReference type="Proteomes" id="UP000241167"/>
    </source>
</evidence>
<dbReference type="Proteomes" id="UP000241167">
    <property type="component" value="Unassembled WGS sequence"/>
</dbReference>
<sequence>MAVFRVLGDQLVSETEYAAKAPELVRAMHSTLESLDPGPSIALESGELFSFAPVSGEPSAGAAPTAFTPIRFGSPVTIDIRHVYSGKVGSSGGFLGGGTGDIAVVSGVKEWSAFKASARALNWIATKKGKRTNLPRPGALKDGTPIIAYQKAIATKQLVISVELAAASREDSILDVLGQAFTAAAQIPLFLPYSGALLAAGQIVPATGKLLKSISGGRSQWDATEELNFGVAGLPDADAGYRVIASGNSGLEGLRFRPGTGLIDANGTAYDGDQPYVVVAVDGAPQTELENFTAMVTSAEVMKRFHMGESGQTPIVDDLLDLMTIISDVKFREEAVALKGKMEAMAAEEKAKAQTRYDALVKNIIKSELKP</sequence>
<reference evidence="1 2" key="1">
    <citation type="submission" date="2018-03" db="EMBL/GenBank/DDBJ databases">
        <title>The draft genome of Sphingosinicella sp. GL-C-18.</title>
        <authorList>
            <person name="Liu L."/>
            <person name="Li L."/>
            <person name="Liang L."/>
            <person name="Zhang X."/>
            <person name="Wang T."/>
        </authorList>
    </citation>
    <scope>NUCLEOTIDE SEQUENCE [LARGE SCALE GENOMIC DNA]</scope>
    <source>
        <strain evidence="1 2">GL-C-18</strain>
    </source>
</reference>
<keyword evidence="2" id="KW-1185">Reference proteome</keyword>
<evidence type="ECO:0000313" key="1">
    <source>
        <dbReference type="EMBL" id="PSJ40906.1"/>
    </source>
</evidence>
<accession>A0A2P7QSF8</accession>
<organism evidence="1 2">
    <name type="scientific">Allosphingosinicella deserti</name>
    <dbReference type="NCBI Taxonomy" id="2116704"/>
    <lineage>
        <taxon>Bacteria</taxon>
        <taxon>Pseudomonadati</taxon>
        <taxon>Pseudomonadota</taxon>
        <taxon>Alphaproteobacteria</taxon>
        <taxon>Sphingomonadales</taxon>
        <taxon>Sphingomonadaceae</taxon>
        <taxon>Allosphingosinicella</taxon>
    </lineage>
</organism>
<proteinExistence type="predicted"/>
<dbReference type="OrthoDB" id="5117805at2"/>
<comment type="caution">
    <text evidence="1">The sequence shown here is derived from an EMBL/GenBank/DDBJ whole genome shotgun (WGS) entry which is preliminary data.</text>
</comment>
<name>A0A2P7QSF8_9SPHN</name>